<comment type="similarity">
    <text evidence="3">Belongs to the UreF family.</text>
</comment>
<evidence type="ECO:0000313" key="5">
    <source>
        <dbReference type="Proteomes" id="UP000782519"/>
    </source>
</evidence>
<dbReference type="EMBL" id="JACRJB010000014">
    <property type="protein sequence ID" value="MBI5128671.1"/>
    <property type="molecule type" value="Genomic_DNA"/>
</dbReference>
<reference evidence="4" key="1">
    <citation type="submission" date="2020-07" db="EMBL/GenBank/DDBJ databases">
        <title>Huge and variable diversity of episymbiotic CPR bacteria and DPANN archaea in groundwater ecosystems.</title>
        <authorList>
            <person name="He C.Y."/>
            <person name="Keren R."/>
            <person name="Whittaker M."/>
            <person name="Farag I.F."/>
            <person name="Doudna J."/>
            <person name="Cate J.H.D."/>
            <person name="Banfield J.F."/>
        </authorList>
    </citation>
    <scope>NUCLEOTIDE SEQUENCE</scope>
    <source>
        <strain evidence="4">NC_groundwater_1818_Pr3_B-0.1um_66_35</strain>
    </source>
</reference>
<organism evidence="4 5">
    <name type="scientific">Rhodopseudomonas palustris</name>
    <dbReference type="NCBI Taxonomy" id="1076"/>
    <lineage>
        <taxon>Bacteria</taxon>
        <taxon>Pseudomonadati</taxon>
        <taxon>Pseudomonadota</taxon>
        <taxon>Alphaproteobacteria</taxon>
        <taxon>Hyphomicrobiales</taxon>
        <taxon>Nitrobacteraceae</taxon>
        <taxon>Rhodopseudomonas</taxon>
    </lineage>
</organism>
<comment type="function">
    <text evidence="3">Required for maturation of urease via the functional incorporation of the urease nickel metallocenter.</text>
</comment>
<dbReference type="Gene3D" id="1.10.4190.10">
    <property type="entry name" value="Urease accessory protein UreF"/>
    <property type="match status" value="1"/>
</dbReference>
<proteinExistence type="inferred from homology"/>
<accession>A0A933RUX3</accession>
<comment type="subcellular location">
    <subcellularLocation>
        <location evidence="3">Cytoplasm</location>
    </subcellularLocation>
</comment>
<dbReference type="PANTHER" id="PTHR33620">
    <property type="entry name" value="UREASE ACCESSORY PROTEIN F"/>
    <property type="match status" value="1"/>
</dbReference>
<gene>
    <name evidence="3" type="primary">ureF</name>
    <name evidence="4" type="ORF">HZA66_04470</name>
</gene>
<keyword evidence="3" id="KW-0963">Cytoplasm</keyword>
<dbReference type="PANTHER" id="PTHR33620:SF1">
    <property type="entry name" value="UREASE ACCESSORY PROTEIN F"/>
    <property type="match status" value="1"/>
</dbReference>
<keyword evidence="2 3" id="KW-0143">Chaperone</keyword>
<name>A0A933RUX3_RHOPL</name>
<dbReference type="GO" id="GO:0016151">
    <property type="term" value="F:nickel cation binding"/>
    <property type="evidence" value="ECO:0007669"/>
    <property type="project" value="UniProtKB-UniRule"/>
</dbReference>
<comment type="caution">
    <text evidence="4">The sequence shown here is derived from an EMBL/GenBank/DDBJ whole genome shotgun (WGS) entry which is preliminary data.</text>
</comment>
<evidence type="ECO:0000313" key="4">
    <source>
        <dbReference type="EMBL" id="MBI5128671.1"/>
    </source>
</evidence>
<dbReference type="GO" id="GO:0005737">
    <property type="term" value="C:cytoplasm"/>
    <property type="evidence" value="ECO:0007669"/>
    <property type="project" value="UniProtKB-SubCell"/>
</dbReference>
<dbReference type="Pfam" id="PF01730">
    <property type="entry name" value="UreF"/>
    <property type="match status" value="1"/>
</dbReference>
<sequence length="222" mass="23811">MQSALLAIWQADSGFPNGSFAFSYGMEAIAALRGRFSAQALTDLIESVLRLRWATFDRLLLLRAFRAGDDLAELHTLDRTCEAMTLIESLRLGTRRNGGSFVAAHARLGNPTAARLRDAIAAGDCLGHLPVMQGAIWRSLQFDEPSAQLASGYVTASGMIAAAVRLGAIGALQAQSALQSSLPIIEQLVIEADDAAELSSFLPFIDIAAARHTRADLRLFVN</sequence>
<comment type="subunit">
    <text evidence="3">UreD, UreF and UreG form a complex that acts as a GTP-hydrolysis-dependent molecular chaperone, activating the urease apoprotein by helping to assemble the nickel containing metallocenter of UreC. The UreE protein probably delivers the nickel.</text>
</comment>
<dbReference type="HAMAP" id="MF_01385">
    <property type="entry name" value="UreF"/>
    <property type="match status" value="1"/>
</dbReference>
<keyword evidence="1 3" id="KW-0996">Nickel insertion</keyword>
<evidence type="ECO:0000256" key="3">
    <source>
        <dbReference type="HAMAP-Rule" id="MF_01385"/>
    </source>
</evidence>
<dbReference type="Proteomes" id="UP000782519">
    <property type="component" value="Unassembled WGS sequence"/>
</dbReference>
<dbReference type="InterPro" id="IPR038277">
    <property type="entry name" value="UreF_sf"/>
</dbReference>
<dbReference type="PIRSF" id="PIRSF009467">
    <property type="entry name" value="Ureas_acces_UreF"/>
    <property type="match status" value="1"/>
</dbReference>
<dbReference type="AlphaFoldDB" id="A0A933RUX3"/>
<protein>
    <recommendedName>
        <fullName evidence="3">Urease accessory protein UreF</fullName>
    </recommendedName>
</protein>
<dbReference type="InterPro" id="IPR002639">
    <property type="entry name" value="UreF"/>
</dbReference>
<evidence type="ECO:0000256" key="2">
    <source>
        <dbReference type="ARBA" id="ARBA00023186"/>
    </source>
</evidence>
<evidence type="ECO:0000256" key="1">
    <source>
        <dbReference type="ARBA" id="ARBA00022988"/>
    </source>
</evidence>